<dbReference type="PROSITE" id="PS51186">
    <property type="entry name" value="GNAT"/>
    <property type="match status" value="1"/>
</dbReference>
<keyword evidence="3" id="KW-1185">Reference proteome</keyword>
<dbReference type="Gene3D" id="3.40.630.30">
    <property type="match status" value="1"/>
</dbReference>
<dbReference type="InterPro" id="IPR000182">
    <property type="entry name" value="GNAT_dom"/>
</dbReference>
<evidence type="ECO:0000259" key="1">
    <source>
        <dbReference type="PROSITE" id="PS51186"/>
    </source>
</evidence>
<dbReference type="SUPFAM" id="SSF55729">
    <property type="entry name" value="Acyl-CoA N-acyltransferases (Nat)"/>
    <property type="match status" value="1"/>
</dbReference>
<dbReference type="InterPro" id="IPR051531">
    <property type="entry name" value="N-acetyltransferase"/>
</dbReference>
<dbReference type="EMBL" id="JBBUTG010000006">
    <property type="protein sequence ID" value="MEK8031632.1"/>
    <property type="molecule type" value="Genomic_DNA"/>
</dbReference>
<proteinExistence type="predicted"/>
<evidence type="ECO:0000313" key="2">
    <source>
        <dbReference type="EMBL" id="MEK8031632.1"/>
    </source>
</evidence>
<dbReference type="Pfam" id="PF13302">
    <property type="entry name" value="Acetyltransf_3"/>
    <property type="match status" value="1"/>
</dbReference>
<feature type="domain" description="N-acetyltransferase" evidence="1">
    <location>
        <begin position="28"/>
        <end position="175"/>
    </location>
</feature>
<dbReference type="PANTHER" id="PTHR43792:SF1">
    <property type="entry name" value="N-ACETYLTRANSFERASE DOMAIN-CONTAINING PROTEIN"/>
    <property type="match status" value="1"/>
</dbReference>
<reference evidence="2 3" key="1">
    <citation type="submission" date="2024-04" db="EMBL/GenBank/DDBJ databases">
        <title>Novel species of the genus Ideonella isolated from streams.</title>
        <authorList>
            <person name="Lu H."/>
        </authorList>
    </citation>
    <scope>NUCLEOTIDE SEQUENCE [LARGE SCALE GENOMIC DNA]</scope>
    <source>
        <strain evidence="2 3">DXS29W</strain>
    </source>
</reference>
<name>A0ABU9BNW4_9BURK</name>
<evidence type="ECO:0000313" key="3">
    <source>
        <dbReference type="Proteomes" id="UP001371218"/>
    </source>
</evidence>
<dbReference type="InterPro" id="IPR016181">
    <property type="entry name" value="Acyl_CoA_acyltransferase"/>
</dbReference>
<dbReference type="PANTHER" id="PTHR43792">
    <property type="entry name" value="GNAT FAMILY, PUTATIVE (AFU_ORTHOLOGUE AFUA_3G00765)-RELATED-RELATED"/>
    <property type="match status" value="1"/>
</dbReference>
<accession>A0ABU9BNW4</accession>
<gene>
    <name evidence="2" type="ORF">AACH06_12460</name>
</gene>
<sequence length="179" mass="19933">MTVQNEVLLTPRLRLRWLQPNSEVDQRFIIELVNDPDWIAHIGRRNVSTCEQAEAFMRDGPVAMCQRLGFGLFMVERRDDATPMGMCGLIQRDTLPDVDLGYAFLPSARGQGLAREAAAAVVRWGRHEFGLKRVVAIVTPANFASLRLLASLGFTDEGTVQMPPDNETLRLLAWTAAPA</sequence>
<dbReference type="Proteomes" id="UP001371218">
    <property type="component" value="Unassembled WGS sequence"/>
</dbReference>
<dbReference type="RefSeq" id="WP_341426020.1">
    <property type="nucleotide sequence ID" value="NZ_JBBUTG010000006.1"/>
</dbReference>
<organism evidence="2 3">
    <name type="scientific">Ideonella lacteola</name>
    <dbReference type="NCBI Taxonomy" id="2984193"/>
    <lineage>
        <taxon>Bacteria</taxon>
        <taxon>Pseudomonadati</taxon>
        <taxon>Pseudomonadota</taxon>
        <taxon>Betaproteobacteria</taxon>
        <taxon>Burkholderiales</taxon>
        <taxon>Sphaerotilaceae</taxon>
        <taxon>Ideonella</taxon>
    </lineage>
</organism>
<comment type="caution">
    <text evidence="2">The sequence shown here is derived from an EMBL/GenBank/DDBJ whole genome shotgun (WGS) entry which is preliminary data.</text>
</comment>
<protein>
    <submittedName>
        <fullName evidence="2">GNAT family N-acetyltransferase</fullName>
    </submittedName>
</protein>